<name>A0A090VR97_9FLAO</name>
<evidence type="ECO:0000313" key="3">
    <source>
        <dbReference type="Proteomes" id="UP000029641"/>
    </source>
</evidence>
<comment type="caution">
    <text evidence="2">The sequence shown here is derived from an EMBL/GenBank/DDBJ whole genome shotgun (WGS) entry which is preliminary data.</text>
</comment>
<protein>
    <recommendedName>
        <fullName evidence="1">Alpha-L-rhamnosidase six-hairpin glycosidase domain-containing protein</fullName>
    </recommendedName>
</protein>
<organism evidence="2 3">
    <name type="scientific">Jejuia pallidilutea</name>
    <dbReference type="NCBI Taxonomy" id="504487"/>
    <lineage>
        <taxon>Bacteria</taxon>
        <taxon>Pseudomonadati</taxon>
        <taxon>Bacteroidota</taxon>
        <taxon>Flavobacteriia</taxon>
        <taxon>Flavobacteriales</taxon>
        <taxon>Flavobacteriaceae</taxon>
        <taxon>Jejuia</taxon>
    </lineage>
</organism>
<feature type="domain" description="Alpha-L-rhamnosidase six-hairpin glycosidase" evidence="1">
    <location>
        <begin position="3"/>
        <end position="57"/>
    </location>
</feature>
<sequence length="77" mass="9524">MATMYLPWYNYKFYGDDTIVKEYYEEMRNLTNFYLDFKGENGIMQDGMGDWCPPRWDRRKNFCHGMRPYNFSKCLFL</sequence>
<dbReference type="InterPro" id="IPR012341">
    <property type="entry name" value="6hp_glycosidase-like_sf"/>
</dbReference>
<evidence type="ECO:0000313" key="2">
    <source>
        <dbReference type="EMBL" id="GAL67251.1"/>
    </source>
</evidence>
<dbReference type="AlphaFoldDB" id="A0A090VR97"/>
<proteinExistence type="predicted"/>
<reference evidence="2 3" key="1">
    <citation type="journal article" date="2014" name="Genome Announc.">
        <title>Draft Genome Sequence of Marine Flavobacterium Jejuia pallidilutea Strain 11shimoA1 and Pigmentation Mutants.</title>
        <authorList>
            <person name="Takatani N."/>
            <person name="Nakanishi M."/>
            <person name="Meirelles P."/>
            <person name="Mino S."/>
            <person name="Suda W."/>
            <person name="Oshima K."/>
            <person name="Hattori M."/>
            <person name="Ohkuma M."/>
            <person name="Hosokawa M."/>
            <person name="Miyashita K."/>
            <person name="Thompson F.L."/>
            <person name="Niwa A."/>
            <person name="Sawabe T."/>
            <person name="Sawabe T."/>
        </authorList>
    </citation>
    <scope>NUCLEOTIDE SEQUENCE [LARGE SCALE GENOMIC DNA]</scope>
    <source>
        <strain evidence="2 3">JCM 19301</strain>
    </source>
</reference>
<accession>A0A090VR97</accession>
<dbReference type="Pfam" id="PF17389">
    <property type="entry name" value="Bac_rhamnosid6H"/>
    <property type="match status" value="1"/>
</dbReference>
<dbReference type="InterPro" id="IPR035396">
    <property type="entry name" value="Bac_rhamnosid6H"/>
</dbReference>
<dbReference type="EMBL" id="BBNR01000008">
    <property type="protein sequence ID" value="GAL67251.1"/>
    <property type="molecule type" value="Genomic_DNA"/>
</dbReference>
<dbReference type="Proteomes" id="UP000029641">
    <property type="component" value="Unassembled WGS sequence"/>
</dbReference>
<dbReference type="Gene3D" id="1.50.10.10">
    <property type="match status" value="1"/>
</dbReference>
<dbReference type="GO" id="GO:0005975">
    <property type="term" value="P:carbohydrate metabolic process"/>
    <property type="evidence" value="ECO:0007669"/>
    <property type="project" value="InterPro"/>
</dbReference>
<gene>
    <name evidence="2" type="ORF">JCM19301_1863</name>
</gene>
<evidence type="ECO:0000259" key="1">
    <source>
        <dbReference type="Pfam" id="PF17389"/>
    </source>
</evidence>